<sequence length="106" mass="11780">MDVETDKAVEKDKRLEQASGPVIVTDTNMRLGVVEMVKAAIDSASLSGPPASHWQSPSRNQNSDYGTHNKLVRGDRINRKYHFFHGPEGRRRAGSPQRTGKYSVSD</sequence>
<feature type="region of interest" description="Disordered" evidence="1">
    <location>
        <begin position="44"/>
        <end position="106"/>
    </location>
</feature>
<feature type="compositionally biased region" description="Basic and acidic residues" evidence="1">
    <location>
        <begin position="1"/>
        <end position="16"/>
    </location>
</feature>
<feature type="region of interest" description="Disordered" evidence="1">
    <location>
        <begin position="1"/>
        <end position="20"/>
    </location>
</feature>
<dbReference type="AlphaFoldDB" id="A0A9D4HW36"/>
<feature type="compositionally biased region" description="Polar residues" evidence="1">
    <location>
        <begin position="96"/>
        <end position="106"/>
    </location>
</feature>
<organism evidence="2 3">
    <name type="scientific">Dreissena polymorpha</name>
    <name type="common">Zebra mussel</name>
    <name type="synonym">Mytilus polymorpha</name>
    <dbReference type="NCBI Taxonomy" id="45954"/>
    <lineage>
        <taxon>Eukaryota</taxon>
        <taxon>Metazoa</taxon>
        <taxon>Spiralia</taxon>
        <taxon>Lophotrochozoa</taxon>
        <taxon>Mollusca</taxon>
        <taxon>Bivalvia</taxon>
        <taxon>Autobranchia</taxon>
        <taxon>Heteroconchia</taxon>
        <taxon>Euheterodonta</taxon>
        <taxon>Imparidentia</taxon>
        <taxon>Neoheterodontei</taxon>
        <taxon>Myida</taxon>
        <taxon>Dreissenoidea</taxon>
        <taxon>Dreissenidae</taxon>
        <taxon>Dreissena</taxon>
    </lineage>
</organism>
<dbReference type="EMBL" id="JAIWYP010000011">
    <property type="protein sequence ID" value="KAH3734858.1"/>
    <property type="molecule type" value="Genomic_DNA"/>
</dbReference>
<evidence type="ECO:0000256" key="1">
    <source>
        <dbReference type="SAM" id="MobiDB-lite"/>
    </source>
</evidence>
<name>A0A9D4HW36_DREPO</name>
<dbReference type="Proteomes" id="UP000828390">
    <property type="component" value="Unassembled WGS sequence"/>
</dbReference>
<protein>
    <submittedName>
        <fullName evidence="2">Uncharacterized protein</fullName>
    </submittedName>
</protein>
<reference evidence="2" key="2">
    <citation type="submission" date="2020-11" db="EMBL/GenBank/DDBJ databases">
        <authorList>
            <person name="McCartney M.A."/>
            <person name="Auch B."/>
            <person name="Kono T."/>
            <person name="Mallez S."/>
            <person name="Becker A."/>
            <person name="Gohl D.M."/>
            <person name="Silverstein K.A.T."/>
            <person name="Koren S."/>
            <person name="Bechman K.B."/>
            <person name="Herman A."/>
            <person name="Abrahante J.E."/>
            <person name="Garbe J."/>
        </authorList>
    </citation>
    <scope>NUCLEOTIDE SEQUENCE</scope>
    <source>
        <strain evidence="2">Duluth1</strain>
        <tissue evidence="2">Whole animal</tissue>
    </source>
</reference>
<evidence type="ECO:0000313" key="2">
    <source>
        <dbReference type="EMBL" id="KAH3734858.1"/>
    </source>
</evidence>
<accession>A0A9D4HW36</accession>
<feature type="compositionally biased region" description="Polar residues" evidence="1">
    <location>
        <begin position="53"/>
        <end position="66"/>
    </location>
</feature>
<gene>
    <name evidence="2" type="ORF">DPMN_041308</name>
</gene>
<keyword evidence="3" id="KW-1185">Reference proteome</keyword>
<reference evidence="2" key="1">
    <citation type="journal article" date="2019" name="bioRxiv">
        <title>The Genome of the Zebra Mussel, Dreissena polymorpha: A Resource for Invasive Species Research.</title>
        <authorList>
            <person name="McCartney M.A."/>
            <person name="Auch B."/>
            <person name="Kono T."/>
            <person name="Mallez S."/>
            <person name="Zhang Y."/>
            <person name="Obille A."/>
            <person name="Becker A."/>
            <person name="Abrahante J.E."/>
            <person name="Garbe J."/>
            <person name="Badalamenti J.P."/>
            <person name="Herman A."/>
            <person name="Mangelson H."/>
            <person name="Liachko I."/>
            <person name="Sullivan S."/>
            <person name="Sone E.D."/>
            <person name="Koren S."/>
            <person name="Silverstein K.A.T."/>
            <person name="Beckman K.B."/>
            <person name="Gohl D.M."/>
        </authorList>
    </citation>
    <scope>NUCLEOTIDE SEQUENCE</scope>
    <source>
        <strain evidence="2">Duluth1</strain>
        <tissue evidence="2">Whole animal</tissue>
    </source>
</reference>
<proteinExistence type="predicted"/>
<evidence type="ECO:0000313" key="3">
    <source>
        <dbReference type="Proteomes" id="UP000828390"/>
    </source>
</evidence>
<comment type="caution">
    <text evidence="2">The sequence shown here is derived from an EMBL/GenBank/DDBJ whole genome shotgun (WGS) entry which is preliminary data.</text>
</comment>